<feature type="transmembrane region" description="Helical" evidence="1">
    <location>
        <begin position="32"/>
        <end position="49"/>
    </location>
</feature>
<keyword evidence="1" id="KW-0812">Transmembrane</keyword>
<keyword evidence="1" id="KW-0472">Membrane</keyword>
<evidence type="ECO:0000259" key="3">
    <source>
        <dbReference type="PROSITE" id="PS50887"/>
    </source>
</evidence>
<dbReference type="Proteomes" id="UP000682111">
    <property type="component" value="Unassembled WGS sequence"/>
</dbReference>
<dbReference type="PROSITE" id="PS50887">
    <property type="entry name" value="GGDEF"/>
    <property type="match status" value="1"/>
</dbReference>
<evidence type="ECO:0000259" key="2">
    <source>
        <dbReference type="PROSITE" id="PS50113"/>
    </source>
</evidence>
<dbReference type="RefSeq" id="WP_137743729.1">
    <property type="nucleotide sequence ID" value="NZ_BORC01000003.1"/>
</dbReference>
<evidence type="ECO:0000313" key="5">
    <source>
        <dbReference type="Proteomes" id="UP000682111"/>
    </source>
</evidence>
<dbReference type="Gene3D" id="3.30.450.20">
    <property type="entry name" value="PAS domain"/>
    <property type="match status" value="1"/>
</dbReference>
<reference evidence="4" key="1">
    <citation type="submission" date="2021-03" db="EMBL/GenBank/DDBJ databases">
        <title>Antimicrobial resistance genes in bacteria isolated from Japanese honey, and their potential for conferring macrolide and lincosamide resistance in the American foulbrood pathogen Paenibacillus larvae.</title>
        <authorList>
            <person name="Okamoto M."/>
            <person name="Kumagai M."/>
            <person name="Kanamori H."/>
            <person name="Takamatsu D."/>
        </authorList>
    </citation>
    <scope>NUCLEOTIDE SEQUENCE</scope>
    <source>
        <strain evidence="4">J27TS8</strain>
    </source>
</reference>
<dbReference type="InterPro" id="IPR052163">
    <property type="entry name" value="DGC-Regulatory_Protein"/>
</dbReference>
<dbReference type="SMART" id="SM00086">
    <property type="entry name" value="PAC"/>
    <property type="match status" value="1"/>
</dbReference>
<name>A0A920BTK3_9BACI</name>
<comment type="caution">
    <text evidence="4">The sequence shown here is derived from an EMBL/GenBank/DDBJ whole genome shotgun (WGS) entry which is preliminary data.</text>
</comment>
<proteinExistence type="predicted"/>
<feature type="domain" description="PAC" evidence="2">
    <location>
        <begin position="150"/>
        <end position="202"/>
    </location>
</feature>
<dbReference type="InterPro" id="IPR000160">
    <property type="entry name" value="GGDEF_dom"/>
</dbReference>
<feature type="transmembrane region" description="Helical" evidence="1">
    <location>
        <begin position="6"/>
        <end position="25"/>
    </location>
</feature>
<gene>
    <name evidence="4" type="ORF">J27TS8_19320</name>
</gene>
<dbReference type="OrthoDB" id="9759607at2"/>
<dbReference type="SUPFAM" id="SSF55785">
    <property type="entry name" value="PYP-like sensor domain (PAS domain)"/>
    <property type="match status" value="1"/>
</dbReference>
<dbReference type="FunFam" id="3.30.70.270:FF:000001">
    <property type="entry name" value="Diguanylate cyclase domain protein"/>
    <property type="match status" value="1"/>
</dbReference>
<dbReference type="PROSITE" id="PS50113">
    <property type="entry name" value="PAC"/>
    <property type="match status" value="1"/>
</dbReference>
<dbReference type="NCBIfam" id="TIGR00229">
    <property type="entry name" value="sensory_box"/>
    <property type="match status" value="1"/>
</dbReference>
<dbReference type="InterPro" id="IPR035965">
    <property type="entry name" value="PAS-like_dom_sf"/>
</dbReference>
<dbReference type="CDD" id="cd01949">
    <property type="entry name" value="GGDEF"/>
    <property type="match status" value="1"/>
</dbReference>
<keyword evidence="1" id="KW-1133">Transmembrane helix</keyword>
<organism evidence="4 5">
    <name type="scientific">Robertmurraya siralis</name>
    <dbReference type="NCBI Taxonomy" id="77777"/>
    <lineage>
        <taxon>Bacteria</taxon>
        <taxon>Bacillati</taxon>
        <taxon>Bacillota</taxon>
        <taxon>Bacilli</taxon>
        <taxon>Bacillales</taxon>
        <taxon>Bacillaceae</taxon>
        <taxon>Robertmurraya</taxon>
    </lineage>
</organism>
<dbReference type="InterPro" id="IPR000014">
    <property type="entry name" value="PAS"/>
</dbReference>
<keyword evidence="5" id="KW-1185">Reference proteome</keyword>
<dbReference type="InterPro" id="IPR029787">
    <property type="entry name" value="Nucleotide_cyclase"/>
</dbReference>
<feature type="domain" description="GGDEF" evidence="3">
    <location>
        <begin position="234"/>
        <end position="366"/>
    </location>
</feature>
<dbReference type="InterPro" id="IPR043128">
    <property type="entry name" value="Rev_trsase/Diguanyl_cyclase"/>
</dbReference>
<dbReference type="InterPro" id="IPR013655">
    <property type="entry name" value="PAS_fold_3"/>
</dbReference>
<dbReference type="EMBL" id="BORC01000003">
    <property type="protein sequence ID" value="GIN61939.1"/>
    <property type="molecule type" value="Genomic_DNA"/>
</dbReference>
<dbReference type="SUPFAM" id="SSF55073">
    <property type="entry name" value="Nucleotide cyclase"/>
    <property type="match status" value="1"/>
</dbReference>
<dbReference type="CDD" id="cd00130">
    <property type="entry name" value="PAS"/>
    <property type="match status" value="1"/>
</dbReference>
<evidence type="ECO:0000313" key="4">
    <source>
        <dbReference type="EMBL" id="GIN61939.1"/>
    </source>
</evidence>
<dbReference type="InterPro" id="IPR000700">
    <property type="entry name" value="PAS-assoc_C"/>
</dbReference>
<dbReference type="Gene3D" id="3.30.70.270">
    <property type="match status" value="1"/>
</dbReference>
<accession>A0A920BTK3</accession>
<protein>
    <submittedName>
        <fullName evidence="4">Uncharacterized protein</fullName>
    </submittedName>
</protein>
<evidence type="ECO:0000256" key="1">
    <source>
        <dbReference type="SAM" id="Phobius"/>
    </source>
</evidence>
<dbReference type="AlphaFoldDB" id="A0A920BTK3"/>
<dbReference type="Pfam" id="PF00990">
    <property type="entry name" value="GGDEF"/>
    <property type="match status" value="1"/>
</dbReference>
<dbReference type="Pfam" id="PF08447">
    <property type="entry name" value="PAS_3"/>
    <property type="match status" value="1"/>
</dbReference>
<dbReference type="PANTHER" id="PTHR46663:SF3">
    <property type="entry name" value="SLL0267 PROTEIN"/>
    <property type="match status" value="1"/>
</dbReference>
<dbReference type="PANTHER" id="PTHR46663">
    <property type="entry name" value="DIGUANYLATE CYCLASE DGCT-RELATED"/>
    <property type="match status" value="1"/>
</dbReference>
<dbReference type="NCBIfam" id="TIGR00254">
    <property type="entry name" value="GGDEF"/>
    <property type="match status" value="1"/>
</dbReference>
<dbReference type="SMART" id="SM00267">
    <property type="entry name" value="GGDEF"/>
    <property type="match status" value="1"/>
</dbReference>
<dbReference type="InterPro" id="IPR001610">
    <property type="entry name" value="PAC"/>
</dbReference>
<sequence length="392" mass="45135">MERPSFVKITAILLFTLVLLAYNFLLVNSLEVITVIIIFAGTISIWSFVDLYQRTSEKAALYDLMKKELDSVNEEKRLIEVALDTVEDIAVFSYSTETGDFYISKGIEHIYGYPYQKIRNDKNLWKLIVHPEDIEKIEKKIGQWTTGTVASTEVRIIRPDGEERWIIFRESSVKNDVGHVVNITGQLIDITERKKLEMKLKHLAFFDELTDLANRTLLERHLKKALSRSKRLSQPLGVMFIDLDGFKKVNDTMGHETGDLLLREVAVRLKTSVRYEDLIARLGGDEFIILFEETKREDIQDIAERILTNVSVPYLLGDKQPKVTPSIGIAMYPDDGEDQETLLNNADKAMYYAKSKGKNNIQFYMEEIPNLPVKKNGVLKKIFKQLQMNFSK</sequence>